<geneLocation type="plasmid" evidence="1 2">
    <name>pRLG201</name>
</geneLocation>
<keyword evidence="2" id="KW-1185">Reference proteome</keyword>
<keyword evidence="1" id="KW-0614">Plasmid</keyword>
<dbReference type="EMBL" id="CP001192">
    <property type="protein sequence ID" value="ACI58509.1"/>
    <property type="molecule type" value="Genomic_DNA"/>
</dbReference>
<organism evidence="1 2">
    <name type="scientific">Rhizobium leguminosarum bv. trifolii (strain WSM2304)</name>
    <dbReference type="NCBI Taxonomy" id="395492"/>
    <lineage>
        <taxon>Bacteria</taxon>
        <taxon>Pseudomonadati</taxon>
        <taxon>Pseudomonadota</taxon>
        <taxon>Alphaproteobacteria</taxon>
        <taxon>Hyphomicrobiales</taxon>
        <taxon>Rhizobiaceae</taxon>
        <taxon>Rhizobium/Agrobacterium group</taxon>
        <taxon>Rhizobium</taxon>
    </lineage>
</organism>
<protein>
    <recommendedName>
        <fullName evidence="3">Plasmid maintenance toxin (PemK-like)</fullName>
    </recommendedName>
</protein>
<sequence length="187" mass="20710">MLPTEPKVGWLFRYSYLWYWQHLEGREEGDKDRPALVLAIVAALDDEMPTVRVLPVTHSPPSDPSDAVEIPAATKRRLGLDDERSWIVLTESNRFVWPGPDVRPIDNESGYFGPLPPALSTRSSADLSNWRADSAIAALPAANDCPAAMSREGRPDPELEAIPGKVRSGFPSGIALKQKLRAVRRFP</sequence>
<evidence type="ECO:0000313" key="2">
    <source>
        <dbReference type="Proteomes" id="UP000008330"/>
    </source>
</evidence>
<proteinExistence type="predicted"/>
<evidence type="ECO:0008006" key="3">
    <source>
        <dbReference type="Google" id="ProtNLM"/>
    </source>
</evidence>
<accession>A0ABF7QWR5</accession>
<dbReference type="AlphaFoldDB" id="A0ABF7QWR5"/>
<name>A0ABF7QWR5_RHILW</name>
<reference evidence="1 2" key="1">
    <citation type="journal article" date="2010" name="Stand. Genomic Sci.">
        <title>Complete genome sequence of Rhizobium leguminosarum bv trifolii strain WSM2304, an effective microsymbiont of the South American clover Trifolium polymorphum.</title>
        <authorList>
            <person name="Reeve W."/>
            <person name="O'Hara G."/>
            <person name="Chain P."/>
            <person name="Ardley J."/>
            <person name="Brau L."/>
            <person name="Nandesena K."/>
            <person name="Tiwari R."/>
            <person name="Malfatti S."/>
            <person name="Kiss H."/>
            <person name="Lapidus A."/>
            <person name="Copeland A."/>
            <person name="Nolan M."/>
            <person name="Land M."/>
            <person name="Ivanova N."/>
            <person name="Mavromatis K."/>
            <person name="Markowitz V."/>
            <person name="Kyrpides N."/>
            <person name="Melino V."/>
            <person name="Denton M."/>
            <person name="Yates R."/>
            <person name="Howieson J."/>
        </authorList>
    </citation>
    <scope>NUCLEOTIDE SEQUENCE [LARGE SCALE GENOMIC DNA]</scope>
    <source>
        <strain evidence="1 2">WSM2304</strain>
    </source>
</reference>
<evidence type="ECO:0000313" key="1">
    <source>
        <dbReference type="EMBL" id="ACI58509.1"/>
    </source>
</evidence>
<dbReference type="Proteomes" id="UP000008330">
    <property type="component" value="Plasmid pRLG201"/>
</dbReference>
<dbReference type="KEGG" id="rlt:Rleg2_5329"/>
<gene>
    <name evidence="1" type="ordered locus">Rleg2_5329</name>
</gene>